<proteinExistence type="inferred from homology"/>
<accession>A0ABT9UJQ3</accession>
<dbReference type="RefSeq" id="WP_307491667.1">
    <property type="nucleotide sequence ID" value="NZ_JAUSSY010000010.1"/>
</dbReference>
<gene>
    <name evidence="5" type="ORF">J2T22_003063</name>
</gene>
<feature type="region of interest" description="Disordered" evidence="2">
    <location>
        <begin position="28"/>
        <end position="99"/>
    </location>
</feature>
<evidence type="ECO:0000259" key="4">
    <source>
        <dbReference type="PROSITE" id="PS51762"/>
    </source>
</evidence>
<organism evidence="5 6">
    <name type="scientific">Pseudarthrobacter defluvii</name>
    <dbReference type="NCBI Taxonomy" id="410837"/>
    <lineage>
        <taxon>Bacteria</taxon>
        <taxon>Bacillati</taxon>
        <taxon>Actinomycetota</taxon>
        <taxon>Actinomycetes</taxon>
        <taxon>Micrococcales</taxon>
        <taxon>Micrococcaceae</taxon>
        <taxon>Pseudarthrobacter</taxon>
    </lineage>
</organism>
<dbReference type="InterPro" id="IPR013320">
    <property type="entry name" value="ConA-like_dom_sf"/>
</dbReference>
<comment type="similarity">
    <text evidence="1">Belongs to the glycosyl hydrolase 16 family.</text>
</comment>
<feature type="signal peptide" evidence="3">
    <location>
        <begin position="1"/>
        <end position="29"/>
    </location>
</feature>
<dbReference type="InterPro" id="IPR000757">
    <property type="entry name" value="Beta-glucanase-like"/>
</dbReference>
<evidence type="ECO:0000256" key="1">
    <source>
        <dbReference type="ARBA" id="ARBA00006865"/>
    </source>
</evidence>
<dbReference type="PANTHER" id="PTHR10963:SF55">
    <property type="entry name" value="GLYCOSIDE HYDROLASE FAMILY 16 PROTEIN"/>
    <property type="match status" value="1"/>
</dbReference>
<dbReference type="PROSITE" id="PS51762">
    <property type="entry name" value="GH16_2"/>
    <property type="match status" value="1"/>
</dbReference>
<sequence length="335" mass="34967">MPQATARLLQVLCCVLVVAGLSGSAMLQAGQPDASPPGQEASVAGTDPGPALSDSTGGTGAEQPAAPGGPDASAVQPPAAEQPSAEEPAKAQEAPADGPVSEALVKGTPVVASKEGGPLGPPGAWKLVLDEEFDTLNTSLWTPYWFRDCHPGSTKNGVKTCSSNVKVENGNAVLQLSDAESGALLSTNPKDGVPGHVGFQYTTGYVEARIYFPGTCSGGIYNWPAWWTTGQKFPATGEIDIAEPLAGTMTTVYHSADRDPAKWFIGCWAGGYHTYGVHRKAGVNDVYFDGKLEFSYPTSDGNAPHYLLLNVGINPDKLVLGKTGAIKVDWVRAWQ</sequence>
<protein>
    <recommendedName>
        <fullName evidence="4">GH16 domain-containing protein</fullName>
    </recommendedName>
</protein>
<feature type="compositionally biased region" description="Low complexity" evidence="2">
    <location>
        <begin position="72"/>
        <end position="96"/>
    </location>
</feature>
<dbReference type="EMBL" id="JAUSSY010000010">
    <property type="protein sequence ID" value="MDQ0119868.1"/>
    <property type="molecule type" value="Genomic_DNA"/>
</dbReference>
<dbReference type="InterPro" id="IPR050546">
    <property type="entry name" value="Glycosyl_Hydrlase_16"/>
</dbReference>
<evidence type="ECO:0000313" key="6">
    <source>
        <dbReference type="Proteomes" id="UP001226389"/>
    </source>
</evidence>
<feature type="domain" description="GH16" evidence="4">
    <location>
        <begin position="70"/>
        <end position="335"/>
    </location>
</feature>
<dbReference type="Pfam" id="PF26113">
    <property type="entry name" value="GH16_XgeA"/>
    <property type="match status" value="1"/>
</dbReference>
<evidence type="ECO:0000256" key="3">
    <source>
        <dbReference type="SAM" id="SignalP"/>
    </source>
</evidence>
<comment type="caution">
    <text evidence="5">The sequence shown here is derived from an EMBL/GenBank/DDBJ whole genome shotgun (WGS) entry which is preliminary data.</text>
</comment>
<dbReference type="PANTHER" id="PTHR10963">
    <property type="entry name" value="GLYCOSYL HYDROLASE-RELATED"/>
    <property type="match status" value="1"/>
</dbReference>
<keyword evidence="6" id="KW-1185">Reference proteome</keyword>
<keyword evidence="3" id="KW-0732">Signal</keyword>
<dbReference type="SUPFAM" id="SSF49899">
    <property type="entry name" value="Concanavalin A-like lectins/glucanases"/>
    <property type="match status" value="1"/>
</dbReference>
<feature type="chain" id="PRO_5045924045" description="GH16 domain-containing protein" evidence="3">
    <location>
        <begin position="30"/>
        <end position="335"/>
    </location>
</feature>
<dbReference type="Proteomes" id="UP001226389">
    <property type="component" value="Unassembled WGS sequence"/>
</dbReference>
<name>A0ABT9UJQ3_9MICC</name>
<evidence type="ECO:0000313" key="5">
    <source>
        <dbReference type="EMBL" id="MDQ0119868.1"/>
    </source>
</evidence>
<evidence type="ECO:0000256" key="2">
    <source>
        <dbReference type="SAM" id="MobiDB-lite"/>
    </source>
</evidence>
<reference evidence="5 6" key="1">
    <citation type="submission" date="2023-07" db="EMBL/GenBank/DDBJ databases">
        <title>Sorghum-associated microbial communities from plants grown in Nebraska, USA.</title>
        <authorList>
            <person name="Schachtman D."/>
        </authorList>
    </citation>
    <scope>NUCLEOTIDE SEQUENCE [LARGE SCALE GENOMIC DNA]</scope>
    <source>
        <strain evidence="5 6">DS994</strain>
    </source>
</reference>
<dbReference type="Gene3D" id="2.60.120.200">
    <property type="match status" value="1"/>
</dbReference>